<sequence length="232" mass="26566">DDVLTQAGECFGSADIYFAIHDMEEINDYICVGQTNSEGDVRAVLFVKLRDGLTFTPALRDKIAETIDEALWRDLVPEVILDVKDIPYNLNGKRMESTVKKIVATNQIPEASASNFTKKELNSVQHRASKIIIGAVSSAKNKKAKQEWSIPPIENMRDLATIKFAYKLRCHSTYHISKRVFIDCKRSTRLKRSWTLQHDRYQKTDQSGTEHSTLDFLQEPLCPKKTIRKYQD</sequence>
<dbReference type="PANTHER" id="PTHR42921">
    <property type="entry name" value="ACETOACETYL-COA SYNTHETASE"/>
    <property type="match status" value="1"/>
</dbReference>
<name>A0A8X6Y886_9ARAC</name>
<evidence type="ECO:0000313" key="1">
    <source>
        <dbReference type="EMBL" id="GFY65923.1"/>
    </source>
</evidence>
<dbReference type="Gene3D" id="3.30.300.30">
    <property type="match status" value="1"/>
</dbReference>
<dbReference type="OrthoDB" id="6429061at2759"/>
<dbReference type="AlphaFoldDB" id="A0A8X6Y886"/>
<dbReference type="PANTHER" id="PTHR42921:SF1">
    <property type="entry name" value="ACETOACETYL-COA SYNTHETASE"/>
    <property type="match status" value="1"/>
</dbReference>
<dbReference type="SUPFAM" id="SSF56801">
    <property type="entry name" value="Acetyl-CoA synthetase-like"/>
    <property type="match status" value="1"/>
</dbReference>
<proteinExistence type="predicted"/>
<keyword evidence="2" id="KW-1185">Reference proteome</keyword>
<evidence type="ECO:0000313" key="2">
    <source>
        <dbReference type="Proteomes" id="UP000886998"/>
    </source>
</evidence>
<accession>A0A8X6Y886</accession>
<dbReference type="GO" id="GO:0030729">
    <property type="term" value="F:acetoacetate-CoA ligase activity"/>
    <property type="evidence" value="ECO:0007669"/>
    <property type="project" value="TreeGrafter"/>
</dbReference>
<dbReference type="Proteomes" id="UP000886998">
    <property type="component" value="Unassembled WGS sequence"/>
</dbReference>
<comment type="caution">
    <text evidence="1">The sequence shown here is derived from an EMBL/GenBank/DDBJ whole genome shotgun (WGS) entry which is preliminary data.</text>
</comment>
<protein>
    <submittedName>
        <fullName evidence="1">Acetoacetyl-CoA synthetase</fullName>
    </submittedName>
</protein>
<feature type="non-terminal residue" evidence="1">
    <location>
        <position position="1"/>
    </location>
</feature>
<organism evidence="1 2">
    <name type="scientific">Trichonephila inaurata madagascariensis</name>
    <dbReference type="NCBI Taxonomy" id="2747483"/>
    <lineage>
        <taxon>Eukaryota</taxon>
        <taxon>Metazoa</taxon>
        <taxon>Ecdysozoa</taxon>
        <taxon>Arthropoda</taxon>
        <taxon>Chelicerata</taxon>
        <taxon>Arachnida</taxon>
        <taxon>Araneae</taxon>
        <taxon>Araneomorphae</taxon>
        <taxon>Entelegynae</taxon>
        <taxon>Araneoidea</taxon>
        <taxon>Nephilidae</taxon>
        <taxon>Trichonephila</taxon>
        <taxon>Trichonephila inaurata</taxon>
    </lineage>
</organism>
<reference evidence="1" key="1">
    <citation type="submission" date="2020-08" db="EMBL/GenBank/DDBJ databases">
        <title>Multicomponent nature underlies the extraordinary mechanical properties of spider dragline silk.</title>
        <authorList>
            <person name="Kono N."/>
            <person name="Nakamura H."/>
            <person name="Mori M."/>
            <person name="Yoshida Y."/>
            <person name="Ohtoshi R."/>
            <person name="Malay A.D."/>
            <person name="Moran D.A.P."/>
            <person name="Tomita M."/>
            <person name="Numata K."/>
            <person name="Arakawa K."/>
        </authorList>
    </citation>
    <scope>NUCLEOTIDE SEQUENCE</scope>
</reference>
<gene>
    <name evidence="1" type="primary">aacs</name>
    <name evidence="1" type="ORF">TNIN_203171</name>
</gene>
<dbReference type="EMBL" id="BMAV01015756">
    <property type="protein sequence ID" value="GFY65923.1"/>
    <property type="molecule type" value="Genomic_DNA"/>
</dbReference>
<dbReference type="InterPro" id="IPR045851">
    <property type="entry name" value="AMP-bd_C_sf"/>
</dbReference>